<dbReference type="Pfam" id="PF13578">
    <property type="entry name" value="Methyltransf_24"/>
    <property type="match status" value="1"/>
</dbReference>
<dbReference type="EMBL" id="BJYZ01000003">
    <property type="protein sequence ID" value="GEO36956.1"/>
    <property type="molecule type" value="Genomic_DNA"/>
</dbReference>
<comment type="caution">
    <text evidence="2">The sequence shown here is derived from an EMBL/GenBank/DDBJ whole genome shotgun (WGS) entry which is preliminary data.</text>
</comment>
<dbReference type="SMART" id="SM00028">
    <property type="entry name" value="TPR"/>
    <property type="match status" value="3"/>
</dbReference>
<sequence>MEPAVASDCEDMAGGMIAAKRYRAARRLLMGQEVLTRNGHALLGRAYLGMKDYEPALHHLGVAAEMDPDDLETLIHLARACTASGRPHTAIRMLERVTATRPDHAEACEALAGAYRRDARYADAIQLVKAAEAAEVRTGQLLYEEAMCLHALGEAAGALVVWDKLLDLDGGLAAGWFQSHAAALQVVSLDEALRRLRRAAECHGANGKYWAFLAAYAIFVGDEEEAAAIAAGPLAARPHHSALIDGVRALLPHLSADFRLFGCSGHLLRHAVAAAGQAGLVLEFGVRRGTSTTHIAEAAGQPVHGFDSFEGLPEGWGSQPQGSFTTELELPPVPANVTLHAGWFEDTLAPFLAGHPGPVRFVNIDCDIYSSARTVLTGLADRLRPGSILVFDEYIGNQTWHEHEYKAFQEFVAEHGTRYEYFAACPFTRQVAVRIL</sequence>
<dbReference type="InterPro" id="IPR008884">
    <property type="entry name" value="TylF_MeTrfase"/>
</dbReference>
<organism evidence="2 3">
    <name type="scientific">Skermanella aerolata</name>
    <dbReference type="NCBI Taxonomy" id="393310"/>
    <lineage>
        <taxon>Bacteria</taxon>
        <taxon>Pseudomonadati</taxon>
        <taxon>Pseudomonadota</taxon>
        <taxon>Alphaproteobacteria</taxon>
        <taxon>Rhodospirillales</taxon>
        <taxon>Azospirillaceae</taxon>
        <taxon>Skermanella</taxon>
    </lineage>
</organism>
<name>A0A512DKF6_9PROT</name>
<dbReference type="Pfam" id="PF14559">
    <property type="entry name" value="TPR_19"/>
    <property type="match status" value="1"/>
</dbReference>
<accession>A0A512DKF6</accession>
<evidence type="ECO:0000313" key="3">
    <source>
        <dbReference type="Proteomes" id="UP000321523"/>
    </source>
</evidence>
<reference evidence="2 3" key="1">
    <citation type="submission" date="2019-07" db="EMBL/GenBank/DDBJ databases">
        <title>Whole genome shotgun sequence of Skermanella aerolata NBRC 106429.</title>
        <authorList>
            <person name="Hosoyama A."/>
            <person name="Uohara A."/>
            <person name="Ohji S."/>
            <person name="Ichikawa N."/>
        </authorList>
    </citation>
    <scope>NUCLEOTIDE SEQUENCE [LARGE SCALE GENOMIC DNA]</scope>
    <source>
        <strain evidence="2 3">NBRC 106429</strain>
    </source>
</reference>
<dbReference type="InterPro" id="IPR011990">
    <property type="entry name" value="TPR-like_helical_dom_sf"/>
</dbReference>
<dbReference type="PANTHER" id="PTHR40036">
    <property type="entry name" value="MACROCIN O-METHYLTRANSFERASE"/>
    <property type="match status" value="1"/>
</dbReference>
<proteinExistence type="predicted"/>
<dbReference type="Gene3D" id="1.25.40.10">
    <property type="entry name" value="Tetratricopeptide repeat domain"/>
    <property type="match status" value="1"/>
</dbReference>
<dbReference type="RefSeq" id="WP_084720458.1">
    <property type="nucleotide sequence ID" value="NZ_BJYZ01000003.1"/>
</dbReference>
<keyword evidence="3" id="KW-1185">Reference proteome</keyword>
<evidence type="ECO:0000256" key="1">
    <source>
        <dbReference type="PROSITE-ProRule" id="PRU00339"/>
    </source>
</evidence>
<feature type="repeat" description="TPR" evidence="1">
    <location>
        <begin position="37"/>
        <end position="70"/>
    </location>
</feature>
<dbReference type="InterPro" id="IPR029063">
    <property type="entry name" value="SAM-dependent_MTases_sf"/>
</dbReference>
<dbReference type="SUPFAM" id="SSF53335">
    <property type="entry name" value="S-adenosyl-L-methionine-dependent methyltransferases"/>
    <property type="match status" value="1"/>
</dbReference>
<protein>
    <submittedName>
        <fullName evidence="2">Uncharacterized protein</fullName>
    </submittedName>
</protein>
<dbReference type="PROSITE" id="PS50005">
    <property type="entry name" value="TPR"/>
    <property type="match status" value="1"/>
</dbReference>
<dbReference type="OrthoDB" id="9811332at2"/>
<keyword evidence="1" id="KW-0802">TPR repeat</keyword>
<dbReference type="Proteomes" id="UP000321523">
    <property type="component" value="Unassembled WGS sequence"/>
</dbReference>
<dbReference type="Gene3D" id="3.40.50.150">
    <property type="entry name" value="Vaccinia Virus protein VP39"/>
    <property type="match status" value="1"/>
</dbReference>
<dbReference type="InterPro" id="IPR019734">
    <property type="entry name" value="TPR_rpt"/>
</dbReference>
<dbReference type="PANTHER" id="PTHR40036:SF1">
    <property type="entry name" value="MACROCIN O-METHYLTRANSFERASE"/>
    <property type="match status" value="1"/>
</dbReference>
<dbReference type="AlphaFoldDB" id="A0A512DKF6"/>
<dbReference type="SUPFAM" id="SSF48452">
    <property type="entry name" value="TPR-like"/>
    <property type="match status" value="1"/>
</dbReference>
<evidence type="ECO:0000313" key="2">
    <source>
        <dbReference type="EMBL" id="GEO36956.1"/>
    </source>
</evidence>
<gene>
    <name evidence="2" type="ORF">SAE02_11040</name>
</gene>